<evidence type="ECO:0000256" key="8">
    <source>
        <dbReference type="ARBA" id="ARBA00022989"/>
    </source>
</evidence>
<evidence type="ECO:0000256" key="3">
    <source>
        <dbReference type="ARBA" id="ARBA00020042"/>
    </source>
</evidence>
<organism evidence="12">
    <name type="scientific">marine metagenome</name>
    <dbReference type="NCBI Taxonomy" id="408172"/>
    <lineage>
        <taxon>unclassified sequences</taxon>
        <taxon>metagenomes</taxon>
        <taxon>ecological metagenomes</taxon>
    </lineage>
</organism>
<evidence type="ECO:0000256" key="7">
    <source>
        <dbReference type="ARBA" id="ARBA00022692"/>
    </source>
</evidence>
<protein>
    <recommendedName>
        <fullName evidence="3">Type II secretion system core protein G</fullName>
    </recommendedName>
</protein>
<keyword evidence="5" id="KW-0488">Methylation</keyword>
<name>A0A381X5T5_9ZZZZ</name>
<dbReference type="EMBL" id="UINC01013947">
    <property type="protein sequence ID" value="SVA59851.1"/>
    <property type="molecule type" value="Genomic_DNA"/>
</dbReference>
<sequence length="151" mass="16977">MKNKKNKNTKVKQSGFSLIEILVVLLIIGLLSTLVAVNVLPSQDRARFEKAKADIAIMGNALEMYRLERFNYPNSELGLKALLRSEEDNYQNNLNTRGYIKSLPKDPWGNEYQYIIPGEYGEYDLFSMGADGDVGGEGLNADIGNWDPEIE</sequence>
<dbReference type="Pfam" id="PF07963">
    <property type="entry name" value="N_methyl"/>
    <property type="match status" value="1"/>
</dbReference>
<dbReference type="NCBIfam" id="TIGR02532">
    <property type="entry name" value="IV_pilin_GFxxxE"/>
    <property type="match status" value="1"/>
</dbReference>
<evidence type="ECO:0000256" key="1">
    <source>
        <dbReference type="ARBA" id="ARBA00004377"/>
    </source>
</evidence>
<evidence type="ECO:0000256" key="6">
    <source>
        <dbReference type="ARBA" id="ARBA00022519"/>
    </source>
</evidence>
<dbReference type="PANTHER" id="PTHR30093">
    <property type="entry name" value="GENERAL SECRETION PATHWAY PROTEIN G"/>
    <property type="match status" value="1"/>
</dbReference>
<keyword evidence="9 10" id="KW-0472">Membrane</keyword>
<dbReference type="PROSITE" id="PS00409">
    <property type="entry name" value="PROKAR_NTER_METHYL"/>
    <property type="match status" value="1"/>
</dbReference>
<dbReference type="InterPro" id="IPR045584">
    <property type="entry name" value="Pilin-like"/>
</dbReference>
<evidence type="ECO:0000256" key="4">
    <source>
        <dbReference type="ARBA" id="ARBA00022475"/>
    </source>
</evidence>
<evidence type="ECO:0000259" key="11">
    <source>
        <dbReference type="Pfam" id="PF08334"/>
    </source>
</evidence>
<evidence type="ECO:0000313" key="12">
    <source>
        <dbReference type="EMBL" id="SVA59851.1"/>
    </source>
</evidence>
<dbReference type="PANTHER" id="PTHR30093:SF44">
    <property type="entry name" value="TYPE II SECRETION SYSTEM CORE PROTEIN G"/>
    <property type="match status" value="1"/>
</dbReference>
<keyword evidence="7 10" id="KW-0812">Transmembrane</keyword>
<dbReference type="InterPro" id="IPR010054">
    <property type="entry name" value="Type2_sec_GspG"/>
</dbReference>
<reference evidence="12" key="1">
    <citation type="submission" date="2018-05" db="EMBL/GenBank/DDBJ databases">
        <authorList>
            <person name="Lanie J.A."/>
            <person name="Ng W.-L."/>
            <person name="Kazmierczak K.M."/>
            <person name="Andrzejewski T.M."/>
            <person name="Davidsen T.M."/>
            <person name="Wayne K.J."/>
            <person name="Tettelin H."/>
            <person name="Glass J.I."/>
            <person name="Rusch D."/>
            <person name="Podicherti R."/>
            <person name="Tsui H.-C.T."/>
            <person name="Winkler M.E."/>
        </authorList>
    </citation>
    <scope>NUCLEOTIDE SEQUENCE</scope>
</reference>
<dbReference type="InterPro" id="IPR013545">
    <property type="entry name" value="T2SS_protein-GspG_C"/>
</dbReference>
<feature type="domain" description="Type II secretion system protein GspG C-terminal" evidence="11">
    <location>
        <begin position="38"/>
        <end position="146"/>
    </location>
</feature>
<dbReference type="PRINTS" id="PR00813">
    <property type="entry name" value="BCTERIALGSPG"/>
</dbReference>
<evidence type="ECO:0000256" key="5">
    <source>
        <dbReference type="ARBA" id="ARBA00022481"/>
    </source>
</evidence>
<proteinExistence type="inferred from homology"/>
<dbReference type="NCBIfam" id="TIGR01710">
    <property type="entry name" value="typeII_sec_gspG"/>
    <property type="match status" value="1"/>
</dbReference>
<accession>A0A381X5T5</accession>
<evidence type="ECO:0000256" key="10">
    <source>
        <dbReference type="SAM" id="Phobius"/>
    </source>
</evidence>
<dbReference type="GO" id="GO:0015627">
    <property type="term" value="C:type II protein secretion system complex"/>
    <property type="evidence" value="ECO:0007669"/>
    <property type="project" value="InterPro"/>
</dbReference>
<gene>
    <name evidence="12" type="ORF">METZ01_LOCUS112705</name>
</gene>
<dbReference type="InterPro" id="IPR012902">
    <property type="entry name" value="N_methyl_site"/>
</dbReference>
<dbReference type="SUPFAM" id="SSF54523">
    <property type="entry name" value="Pili subunits"/>
    <property type="match status" value="1"/>
</dbReference>
<keyword evidence="8 10" id="KW-1133">Transmembrane helix</keyword>
<evidence type="ECO:0000256" key="2">
    <source>
        <dbReference type="ARBA" id="ARBA00009984"/>
    </source>
</evidence>
<feature type="transmembrane region" description="Helical" evidence="10">
    <location>
        <begin position="21"/>
        <end position="40"/>
    </location>
</feature>
<dbReference type="Pfam" id="PF08334">
    <property type="entry name" value="T2SSG"/>
    <property type="match status" value="1"/>
</dbReference>
<dbReference type="Gene3D" id="3.30.700.10">
    <property type="entry name" value="Glycoprotein, Type 4 Pilin"/>
    <property type="match status" value="1"/>
</dbReference>
<comment type="similarity">
    <text evidence="2">Belongs to the GSP G family.</text>
</comment>
<keyword evidence="6" id="KW-0997">Cell inner membrane</keyword>
<dbReference type="GO" id="GO:0005886">
    <property type="term" value="C:plasma membrane"/>
    <property type="evidence" value="ECO:0007669"/>
    <property type="project" value="UniProtKB-SubCell"/>
</dbReference>
<keyword evidence="4" id="KW-1003">Cell membrane</keyword>
<comment type="subcellular location">
    <subcellularLocation>
        <location evidence="1">Cell inner membrane</location>
        <topology evidence="1">Single-pass membrane protein</topology>
    </subcellularLocation>
</comment>
<evidence type="ECO:0000256" key="9">
    <source>
        <dbReference type="ARBA" id="ARBA00023136"/>
    </source>
</evidence>
<dbReference type="InterPro" id="IPR000983">
    <property type="entry name" value="Bac_GSPG_pilin"/>
</dbReference>
<dbReference type="AlphaFoldDB" id="A0A381X5T5"/>
<dbReference type="GO" id="GO:0015628">
    <property type="term" value="P:protein secretion by the type II secretion system"/>
    <property type="evidence" value="ECO:0007669"/>
    <property type="project" value="InterPro"/>
</dbReference>